<dbReference type="OrthoDB" id="9778146at2"/>
<dbReference type="GO" id="GO:0009229">
    <property type="term" value="P:thiamine diphosphate biosynthetic process"/>
    <property type="evidence" value="ECO:0007669"/>
    <property type="project" value="UniProtKB-UniRule"/>
</dbReference>
<dbReference type="GO" id="GO:0005524">
    <property type="term" value="F:ATP binding"/>
    <property type="evidence" value="ECO:0007669"/>
    <property type="project" value="UniProtKB-UniRule"/>
</dbReference>
<evidence type="ECO:0000313" key="12">
    <source>
        <dbReference type="EMBL" id="KNZ43373.1"/>
    </source>
</evidence>
<dbReference type="GO" id="GO:0009228">
    <property type="term" value="P:thiamine biosynthetic process"/>
    <property type="evidence" value="ECO:0007669"/>
    <property type="project" value="UniProtKB-KW"/>
</dbReference>
<dbReference type="CDD" id="cd01170">
    <property type="entry name" value="THZ_kinase"/>
    <property type="match status" value="1"/>
</dbReference>
<organism evidence="12 13">
    <name type="scientific">Acetobacterium bakii</name>
    <dbReference type="NCBI Taxonomy" id="52689"/>
    <lineage>
        <taxon>Bacteria</taxon>
        <taxon>Bacillati</taxon>
        <taxon>Bacillota</taxon>
        <taxon>Clostridia</taxon>
        <taxon>Eubacteriales</taxon>
        <taxon>Eubacteriaceae</taxon>
        <taxon>Acetobacterium</taxon>
    </lineage>
</organism>
<dbReference type="PRINTS" id="PR01099">
    <property type="entry name" value="HYETHTZKNASE"/>
</dbReference>
<comment type="caution">
    <text evidence="12">The sequence shown here is derived from an EMBL/GenBank/DDBJ whole genome shotgun (WGS) entry which is preliminary data.</text>
</comment>
<reference evidence="13" key="1">
    <citation type="submission" date="2015-07" db="EMBL/GenBank/DDBJ databases">
        <title>Draft genome sequence of Acetobacterium bakii DSM 8293, a potential psychrophilic chemical producer through syngas fermentation.</title>
        <authorList>
            <person name="Song Y."/>
            <person name="Hwang S."/>
            <person name="Cho B.-K."/>
        </authorList>
    </citation>
    <scope>NUCLEOTIDE SEQUENCE [LARGE SCALE GENOMIC DNA]</scope>
    <source>
        <strain evidence="13">DSM 8239</strain>
    </source>
</reference>
<feature type="binding site" evidence="11">
    <location>
        <position position="170"/>
    </location>
    <ligand>
        <name>ATP</name>
        <dbReference type="ChEBI" id="CHEBI:30616"/>
    </ligand>
</feature>
<keyword evidence="5 11" id="KW-0479">Metal-binding</keyword>
<dbReference type="UniPathway" id="UPA00060">
    <property type="reaction ID" value="UER00139"/>
</dbReference>
<comment type="catalytic activity">
    <reaction evidence="1 11">
        <text>5-(2-hydroxyethyl)-4-methylthiazole + ATP = 4-methyl-5-(2-phosphooxyethyl)-thiazole + ADP + H(+)</text>
        <dbReference type="Rhea" id="RHEA:24212"/>
        <dbReference type="ChEBI" id="CHEBI:15378"/>
        <dbReference type="ChEBI" id="CHEBI:17957"/>
        <dbReference type="ChEBI" id="CHEBI:30616"/>
        <dbReference type="ChEBI" id="CHEBI:58296"/>
        <dbReference type="ChEBI" id="CHEBI:456216"/>
        <dbReference type="EC" id="2.7.1.50"/>
    </reaction>
</comment>
<dbReference type="EC" id="2.7.1.50" evidence="11"/>
<dbReference type="AlphaFoldDB" id="A0A0L6U4F3"/>
<comment type="function">
    <text evidence="11">Catalyzes the phosphorylation of the hydroxyl group of 4-methyl-5-beta-hydroxyethylthiazole (THZ).</text>
</comment>
<comment type="cofactor">
    <cofactor evidence="2 11">
        <name>Mg(2+)</name>
        <dbReference type="ChEBI" id="CHEBI:18420"/>
    </cofactor>
</comment>
<keyword evidence="8 11" id="KW-0067">ATP-binding</keyword>
<dbReference type="Gene3D" id="3.40.1190.20">
    <property type="match status" value="1"/>
</dbReference>
<dbReference type="InterPro" id="IPR029056">
    <property type="entry name" value="Ribokinase-like"/>
</dbReference>
<sequence length="274" mass="28523">MLKKTFQEVKEKTPLVHCITNYVTVNDCANSLLACGGSPIMADDIGEVEEIISICNSLCINIGTLNERSILSMLAAGKRANELSYPVVLDPVGAGASTLRTATAFKLIKQVKFSVIRGNISEIKTVAQGAGTTKGVDADASDAVTGENLEDTIAFAKKLSEKTQSVIAITGAIDIVADSHKAYVISNGNALMSKVSGTGCMLSAIIAAFCGANPTAILDATAAAVCFMGLCGELAFDRLALMGGGTSTYRTLLIDFMSQVSPDILEGGAKIETR</sequence>
<proteinExistence type="inferred from homology"/>
<dbReference type="STRING" id="52689.AKG39_01345"/>
<evidence type="ECO:0000256" key="11">
    <source>
        <dbReference type="HAMAP-Rule" id="MF_00228"/>
    </source>
</evidence>
<evidence type="ECO:0000256" key="7">
    <source>
        <dbReference type="ARBA" id="ARBA00022777"/>
    </source>
</evidence>
<dbReference type="SUPFAM" id="SSF53613">
    <property type="entry name" value="Ribokinase-like"/>
    <property type="match status" value="1"/>
</dbReference>
<dbReference type="HAMAP" id="MF_00228">
    <property type="entry name" value="Thz_kinase"/>
    <property type="match status" value="1"/>
</dbReference>
<feature type="binding site" evidence="11">
    <location>
        <position position="117"/>
    </location>
    <ligand>
        <name>ATP</name>
        <dbReference type="ChEBI" id="CHEBI:30616"/>
    </ligand>
</feature>
<dbReference type="RefSeq" id="WP_050738561.1">
    <property type="nucleotide sequence ID" value="NZ_LGYO01000004.1"/>
</dbReference>
<feature type="binding site" evidence="11">
    <location>
        <position position="197"/>
    </location>
    <ligand>
        <name>substrate</name>
    </ligand>
</feature>
<evidence type="ECO:0000256" key="5">
    <source>
        <dbReference type="ARBA" id="ARBA00022723"/>
    </source>
</evidence>
<evidence type="ECO:0000256" key="10">
    <source>
        <dbReference type="ARBA" id="ARBA00022977"/>
    </source>
</evidence>
<evidence type="ECO:0000256" key="9">
    <source>
        <dbReference type="ARBA" id="ARBA00022842"/>
    </source>
</evidence>
<dbReference type="InterPro" id="IPR000417">
    <property type="entry name" value="Hyethyz_kinase"/>
</dbReference>
<evidence type="ECO:0000256" key="8">
    <source>
        <dbReference type="ARBA" id="ARBA00022840"/>
    </source>
</evidence>
<dbReference type="Proteomes" id="UP000036873">
    <property type="component" value="Unassembled WGS sequence"/>
</dbReference>
<evidence type="ECO:0000256" key="4">
    <source>
        <dbReference type="ARBA" id="ARBA00022679"/>
    </source>
</evidence>
<gene>
    <name evidence="11" type="primary">thiM</name>
    <name evidence="12" type="ORF">AKG39_01345</name>
</gene>
<comment type="pathway">
    <text evidence="3 11">Cofactor biosynthesis; thiamine diphosphate biosynthesis; 4-methyl-5-(2-phosphoethyl)-thiazole from 5-(2-hydroxyethyl)-4-methylthiazole: step 1/1.</text>
</comment>
<keyword evidence="4 11" id="KW-0808">Transferase</keyword>
<dbReference type="GO" id="GO:0004417">
    <property type="term" value="F:hydroxyethylthiazole kinase activity"/>
    <property type="evidence" value="ECO:0007669"/>
    <property type="project" value="UniProtKB-UniRule"/>
</dbReference>
<keyword evidence="9 11" id="KW-0460">Magnesium</keyword>
<evidence type="ECO:0000256" key="1">
    <source>
        <dbReference type="ARBA" id="ARBA00001771"/>
    </source>
</evidence>
<keyword evidence="7 11" id="KW-0418">Kinase</keyword>
<dbReference type="Pfam" id="PF02110">
    <property type="entry name" value="HK"/>
    <property type="match status" value="1"/>
</dbReference>
<name>A0A0L6U4F3_9FIRM</name>
<keyword evidence="13" id="KW-1185">Reference proteome</keyword>
<comment type="similarity">
    <text evidence="11">Belongs to the Thz kinase family.</text>
</comment>
<evidence type="ECO:0000313" key="13">
    <source>
        <dbReference type="Proteomes" id="UP000036873"/>
    </source>
</evidence>
<dbReference type="GO" id="GO:0000287">
    <property type="term" value="F:magnesium ion binding"/>
    <property type="evidence" value="ECO:0007669"/>
    <property type="project" value="UniProtKB-UniRule"/>
</dbReference>
<dbReference type="PATRIC" id="fig|52689.4.peg.2332"/>
<accession>A0A0L6U4F3</accession>
<evidence type="ECO:0000256" key="3">
    <source>
        <dbReference type="ARBA" id="ARBA00004868"/>
    </source>
</evidence>
<feature type="binding site" evidence="11">
    <location>
        <position position="41"/>
    </location>
    <ligand>
        <name>substrate</name>
    </ligand>
</feature>
<evidence type="ECO:0000256" key="6">
    <source>
        <dbReference type="ARBA" id="ARBA00022741"/>
    </source>
</evidence>
<dbReference type="NCBIfam" id="NF006830">
    <property type="entry name" value="PRK09355.1"/>
    <property type="match status" value="1"/>
</dbReference>
<dbReference type="EMBL" id="LGYO01000004">
    <property type="protein sequence ID" value="KNZ43373.1"/>
    <property type="molecule type" value="Genomic_DNA"/>
</dbReference>
<protein>
    <recommendedName>
        <fullName evidence="11">Hydroxyethylthiazole kinase</fullName>
        <ecNumber evidence="11">2.7.1.50</ecNumber>
    </recommendedName>
    <alternativeName>
        <fullName evidence="11">4-methyl-5-beta-hydroxyethylthiazole kinase</fullName>
        <shortName evidence="11">TH kinase</shortName>
        <shortName evidence="11">Thz kinase</shortName>
    </alternativeName>
</protein>
<keyword evidence="6 11" id="KW-0547">Nucleotide-binding</keyword>
<keyword evidence="10 11" id="KW-0784">Thiamine biosynthesis</keyword>
<evidence type="ECO:0000256" key="2">
    <source>
        <dbReference type="ARBA" id="ARBA00001946"/>
    </source>
</evidence>
<dbReference type="PIRSF" id="PIRSF000513">
    <property type="entry name" value="Thz_kinase"/>
    <property type="match status" value="1"/>
</dbReference>